<dbReference type="InParanoid" id="D2VKP3"/>
<reference evidence="2 3" key="1">
    <citation type="journal article" date="2010" name="Cell">
        <title>The genome of Naegleria gruberi illuminates early eukaryotic versatility.</title>
        <authorList>
            <person name="Fritz-Laylin L.K."/>
            <person name="Prochnik S.E."/>
            <person name="Ginger M.L."/>
            <person name="Dacks J.B."/>
            <person name="Carpenter M.L."/>
            <person name="Field M.C."/>
            <person name="Kuo A."/>
            <person name="Paredez A."/>
            <person name="Chapman J."/>
            <person name="Pham J."/>
            <person name="Shu S."/>
            <person name="Neupane R."/>
            <person name="Cipriano M."/>
            <person name="Mancuso J."/>
            <person name="Tu H."/>
            <person name="Salamov A."/>
            <person name="Lindquist E."/>
            <person name="Shapiro H."/>
            <person name="Lucas S."/>
            <person name="Grigoriev I.V."/>
            <person name="Cande W.Z."/>
            <person name="Fulton C."/>
            <person name="Rokhsar D.S."/>
            <person name="Dawson S.C."/>
        </authorList>
    </citation>
    <scope>NUCLEOTIDE SEQUENCE [LARGE SCALE GENOMIC DNA]</scope>
    <source>
        <strain evidence="2 3">NEG-M</strain>
    </source>
</reference>
<dbReference type="KEGG" id="ngr:NAEGRDRAFT_50337"/>
<dbReference type="EMBL" id="GG738878">
    <property type="protein sequence ID" value="EFC42725.1"/>
    <property type="molecule type" value="Genomic_DNA"/>
</dbReference>
<feature type="compositionally biased region" description="Basic and acidic residues" evidence="1">
    <location>
        <begin position="91"/>
        <end position="101"/>
    </location>
</feature>
<evidence type="ECO:0000313" key="3">
    <source>
        <dbReference type="Proteomes" id="UP000006671"/>
    </source>
</evidence>
<feature type="region of interest" description="Disordered" evidence="1">
    <location>
        <begin position="89"/>
        <end position="122"/>
    </location>
</feature>
<dbReference type="RefSeq" id="XP_002675469.1">
    <property type="nucleotide sequence ID" value="XM_002675423.1"/>
</dbReference>
<name>D2VKP3_NAEGR</name>
<feature type="compositionally biased region" description="Low complexity" evidence="1">
    <location>
        <begin position="29"/>
        <end position="42"/>
    </location>
</feature>
<sequence>MEVIEKQSYPSPSTTSSSGRKSIHVPNFIDSSSSIENNKNSIPAYASPKSIRQLRDSFASSSPSKSPLAIQTKTNSCTSVFPQIKVSNSMDEDHHPLEESKSLSWKGQLNTPTTKNKSKATSPLSIFPESCVDMLNVATSPTGGRRFSDNAPFFFQSVSDSNNDDDNYRPGCLSSPKRRAIAKQFEDVSSPTTSSTNFAEIRTRKRGSTLPVAYQPKIHKLVPKHCQKTVFEIIFHRDLFIEVSEFLEWKDLLSLTHSCALLFDMGATHSFVWKHKILSTHKLLNTKLDKIEESIREKAALASQYCHFETFRDVYDSLSVAAENKSIKCFEQLFEIMHIEGSQYSKKSRRECNEKWNQINQLLSKGENGQHREISMEELNRSLFPFPSPTYPLPDESELNQFQSPITTNSMAHLIEKTSSIYENIRYPMDWKGIVEYFYSAESFYDACLADFSKIKKTYEYFHLSFKPYPELLIMNSHYLNYNENAKPSVFTSPVRAFVGWSFFYGKFLEVNIDLVSQRQYILQERNHLEGVVLPFIFKKLERDNSN</sequence>
<feature type="compositionally biased region" description="Low complexity" evidence="1">
    <location>
        <begin position="8"/>
        <end position="18"/>
    </location>
</feature>
<proteinExistence type="predicted"/>
<dbReference type="Proteomes" id="UP000006671">
    <property type="component" value="Unassembled WGS sequence"/>
</dbReference>
<accession>D2VKP3</accession>
<organism evidence="3">
    <name type="scientific">Naegleria gruberi</name>
    <name type="common">Amoeba</name>
    <dbReference type="NCBI Taxonomy" id="5762"/>
    <lineage>
        <taxon>Eukaryota</taxon>
        <taxon>Discoba</taxon>
        <taxon>Heterolobosea</taxon>
        <taxon>Tetramitia</taxon>
        <taxon>Eutetramitia</taxon>
        <taxon>Vahlkampfiidae</taxon>
        <taxon>Naegleria</taxon>
    </lineage>
</organism>
<gene>
    <name evidence="2" type="ORF">NAEGRDRAFT_50337</name>
</gene>
<evidence type="ECO:0000256" key="1">
    <source>
        <dbReference type="SAM" id="MobiDB-lite"/>
    </source>
</evidence>
<feature type="region of interest" description="Disordered" evidence="1">
    <location>
        <begin position="1"/>
        <end position="47"/>
    </location>
</feature>
<dbReference type="VEuPathDB" id="AmoebaDB:NAEGRDRAFT_50337"/>
<keyword evidence="3" id="KW-1185">Reference proteome</keyword>
<dbReference type="GeneID" id="8854874"/>
<evidence type="ECO:0000313" key="2">
    <source>
        <dbReference type="EMBL" id="EFC42725.1"/>
    </source>
</evidence>
<protein>
    <submittedName>
        <fullName evidence="2">Predicted protein</fullName>
    </submittedName>
</protein>
<dbReference type="AlphaFoldDB" id="D2VKP3"/>
<dbReference type="OrthoDB" id="10371665at2759"/>
<feature type="compositionally biased region" description="Polar residues" evidence="1">
    <location>
        <begin position="102"/>
        <end position="122"/>
    </location>
</feature>